<name>A0A9D1WTV7_9FIRM</name>
<evidence type="ECO:0000313" key="1">
    <source>
        <dbReference type="EMBL" id="HIX65945.1"/>
    </source>
</evidence>
<comment type="caution">
    <text evidence="1">The sequence shown here is derived from an EMBL/GenBank/DDBJ whole genome shotgun (WGS) entry which is preliminary data.</text>
</comment>
<accession>A0A9D1WTV7</accession>
<dbReference type="AlphaFoldDB" id="A0A9D1WTV7"/>
<proteinExistence type="predicted"/>
<dbReference type="EMBL" id="DXES01000149">
    <property type="protein sequence ID" value="HIX65945.1"/>
    <property type="molecule type" value="Genomic_DNA"/>
</dbReference>
<sequence length="117" mass="13063">MDQEAYGPELVTLVDDEGNEHEFEIVDTLDLNGQRYVALVASYAGPALEEQPEDGEGDGEEDGELVVLKAVTEGEEEFLEAIEEEAEFDEVAALFMERLEDDFDFIAGEEEEDLPEE</sequence>
<protein>
    <submittedName>
        <fullName evidence="1">DUF1292 domain-containing protein</fullName>
    </submittedName>
</protein>
<evidence type="ECO:0000313" key="2">
    <source>
        <dbReference type="Proteomes" id="UP000886800"/>
    </source>
</evidence>
<reference evidence="1" key="1">
    <citation type="journal article" date="2021" name="PeerJ">
        <title>Extensive microbial diversity within the chicken gut microbiome revealed by metagenomics and culture.</title>
        <authorList>
            <person name="Gilroy R."/>
            <person name="Ravi A."/>
            <person name="Getino M."/>
            <person name="Pursley I."/>
            <person name="Horton D.L."/>
            <person name="Alikhan N.F."/>
            <person name="Baker D."/>
            <person name="Gharbi K."/>
            <person name="Hall N."/>
            <person name="Watson M."/>
            <person name="Adriaenssens E.M."/>
            <person name="Foster-Nyarko E."/>
            <person name="Jarju S."/>
            <person name="Secka A."/>
            <person name="Antonio M."/>
            <person name="Oren A."/>
            <person name="Chaudhuri R.R."/>
            <person name="La Ragione R."/>
            <person name="Hildebrand F."/>
            <person name="Pallen M.J."/>
        </authorList>
    </citation>
    <scope>NUCLEOTIDE SEQUENCE</scope>
    <source>
        <strain evidence="1">CHK188-5543</strain>
    </source>
</reference>
<dbReference type="InterPro" id="IPR009711">
    <property type="entry name" value="UPF0473"/>
</dbReference>
<gene>
    <name evidence="1" type="ORF">H9736_06815</name>
</gene>
<dbReference type="Pfam" id="PF06949">
    <property type="entry name" value="DUF1292"/>
    <property type="match status" value="1"/>
</dbReference>
<reference evidence="1" key="2">
    <citation type="submission" date="2021-04" db="EMBL/GenBank/DDBJ databases">
        <authorList>
            <person name="Gilroy R."/>
        </authorList>
    </citation>
    <scope>NUCLEOTIDE SEQUENCE</scope>
    <source>
        <strain evidence="1">CHK188-5543</strain>
    </source>
</reference>
<organism evidence="1 2">
    <name type="scientific">Candidatus Anaerotruncus excrementipullorum</name>
    <dbReference type="NCBI Taxonomy" id="2838465"/>
    <lineage>
        <taxon>Bacteria</taxon>
        <taxon>Bacillati</taxon>
        <taxon>Bacillota</taxon>
        <taxon>Clostridia</taxon>
        <taxon>Eubacteriales</taxon>
        <taxon>Oscillospiraceae</taxon>
        <taxon>Anaerotruncus</taxon>
    </lineage>
</organism>
<dbReference type="Proteomes" id="UP000886800">
    <property type="component" value="Unassembled WGS sequence"/>
</dbReference>